<protein>
    <submittedName>
        <fullName evidence="1">Uncharacterized protein</fullName>
    </submittedName>
</protein>
<sequence length="110" mass="12587">MTSQIELWKTGNGGDPRRSIYAHFVPQTMQERIAAEETRRAEEEEREYAWLERKAHIRQAKANAELTACPTCGRPCEFLVGYAADDDCLICTNCDWDGEIPEGWHDGCCY</sequence>
<gene>
    <name evidence="1" type="ORF">MM415B03202_0011</name>
</gene>
<evidence type="ECO:0000313" key="1">
    <source>
        <dbReference type="EMBL" id="QJA92036.1"/>
    </source>
</evidence>
<reference evidence="1" key="1">
    <citation type="submission" date="2020-03" db="EMBL/GenBank/DDBJ databases">
        <title>The deep terrestrial virosphere.</title>
        <authorList>
            <person name="Holmfeldt K."/>
            <person name="Nilsson E."/>
            <person name="Simone D."/>
            <person name="Lopez-Fernandez M."/>
            <person name="Wu X."/>
            <person name="de Brujin I."/>
            <person name="Lundin D."/>
            <person name="Andersson A."/>
            <person name="Bertilsson S."/>
            <person name="Dopson M."/>
        </authorList>
    </citation>
    <scope>NUCLEOTIDE SEQUENCE</scope>
    <source>
        <strain evidence="1">MM415B03202</strain>
    </source>
</reference>
<organism evidence="1">
    <name type="scientific">viral metagenome</name>
    <dbReference type="NCBI Taxonomy" id="1070528"/>
    <lineage>
        <taxon>unclassified sequences</taxon>
        <taxon>metagenomes</taxon>
        <taxon>organismal metagenomes</taxon>
    </lineage>
</organism>
<dbReference type="EMBL" id="MT143032">
    <property type="protein sequence ID" value="QJA92036.1"/>
    <property type="molecule type" value="Genomic_DNA"/>
</dbReference>
<name>A0A6M3LAP1_9ZZZZ</name>
<proteinExistence type="predicted"/>
<accession>A0A6M3LAP1</accession>
<dbReference type="AlphaFoldDB" id="A0A6M3LAP1"/>